<keyword evidence="1" id="KW-0472">Membrane</keyword>
<reference evidence="3" key="1">
    <citation type="submission" date="2016-10" db="EMBL/GenBank/DDBJ databases">
        <authorList>
            <person name="de Groot N.N."/>
        </authorList>
    </citation>
    <scope>NUCLEOTIDE SEQUENCE [LARGE SCALE GENOMIC DNA]</scope>
    <source>
        <strain evidence="3">CGMCC 1.10697</strain>
    </source>
</reference>
<proteinExistence type="predicted"/>
<dbReference type="Proteomes" id="UP000199113">
    <property type="component" value="Unassembled WGS sequence"/>
</dbReference>
<feature type="transmembrane region" description="Helical" evidence="1">
    <location>
        <begin position="85"/>
        <end position="106"/>
    </location>
</feature>
<evidence type="ECO:0008006" key="6">
    <source>
        <dbReference type="Google" id="ProtNLM"/>
    </source>
</evidence>
<evidence type="ECO:0000313" key="4">
    <source>
        <dbReference type="Proteomes" id="UP000199113"/>
    </source>
</evidence>
<feature type="transmembrane region" description="Helical" evidence="1">
    <location>
        <begin position="166"/>
        <end position="186"/>
    </location>
</feature>
<dbReference type="STRING" id="748909.SAMN05192575_101525"/>
<dbReference type="RefSeq" id="WP_091193856.1">
    <property type="nucleotide sequence ID" value="NZ_FOKC01000001.1"/>
</dbReference>
<feature type="transmembrane region" description="Helical" evidence="1">
    <location>
        <begin position="112"/>
        <end position="128"/>
    </location>
</feature>
<evidence type="ECO:0000313" key="5">
    <source>
        <dbReference type="Proteomes" id="UP000233565"/>
    </source>
</evidence>
<organism evidence="3 4">
    <name type="scientific">Nocardioides alpinus</name>
    <dbReference type="NCBI Taxonomy" id="748909"/>
    <lineage>
        <taxon>Bacteria</taxon>
        <taxon>Bacillati</taxon>
        <taxon>Actinomycetota</taxon>
        <taxon>Actinomycetes</taxon>
        <taxon>Propionibacteriales</taxon>
        <taxon>Nocardioidaceae</taxon>
        <taxon>Nocardioides</taxon>
    </lineage>
</organism>
<reference evidence="2 5" key="2">
    <citation type="submission" date="2017-12" db="EMBL/GenBank/DDBJ databases">
        <title>Pharmacopeia of the Arctic Ocean.</title>
        <authorList>
            <person name="Collins E."/>
            <person name="Ducluzeau A.-L."/>
        </authorList>
    </citation>
    <scope>NUCLEOTIDE SEQUENCE [LARGE SCALE GENOMIC DNA]</scope>
    <source>
        <strain evidence="2 5">DSM 23325</strain>
    </source>
</reference>
<evidence type="ECO:0000313" key="3">
    <source>
        <dbReference type="EMBL" id="SFA80837.1"/>
    </source>
</evidence>
<accession>A0A1I0VXN5</accession>
<feature type="transmembrane region" description="Helical" evidence="1">
    <location>
        <begin position="135"/>
        <end position="154"/>
    </location>
</feature>
<keyword evidence="1" id="KW-1133">Transmembrane helix</keyword>
<gene>
    <name evidence="2" type="ORF">CXG46_19020</name>
    <name evidence="3" type="ORF">SAMN05192575_101525</name>
</gene>
<evidence type="ECO:0000313" key="2">
    <source>
        <dbReference type="EMBL" id="PKH37535.1"/>
    </source>
</evidence>
<feature type="transmembrane region" description="Helical" evidence="1">
    <location>
        <begin position="12"/>
        <end position="32"/>
    </location>
</feature>
<dbReference type="EMBL" id="FOKC01000001">
    <property type="protein sequence ID" value="SFA80837.1"/>
    <property type="molecule type" value="Genomic_DNA"/>
</dbReference>
<dbReference type="AlphaFoldDB" id="A0A1I0VXN5"/>
<name>A0A1I0VXN5_9ACTN</name>
<dbReference type="EMBL" id="PJBV01000035">
    <property type="protein sequence ID" value="PKH37535.1"/>
    <property type="molecule type" value="Genomic_DNA"/>
</dbReference>
<protein>
    <recommendedName>
        <fullName evidence="6">DUF998 domain-containing protein</fullName>
    </recommendedName>
</protein>
<feature type="transmembrane region" description="Helical" evidence="1">
    <location>
        <begin position="52"/>
        <end position="73"/>
    </location>
</feature>
<evidence type="ECO:0000256" key="1">
    <source>
        <dbReference type="SAM" id="Phobius"/>
    </source>
</evidence>
<sequence length="205" mass="21019">MVASSPTRLRSAVPALLIALGGLAMIALWIPFTLAHGPTSYDEERVVGGMTMIGWGFLLGVVPNVLVGVGLVVARSRLRESRGRARALAVVVAALLGSALLDLAFLALGPPFSIFLLAPATLALAVLSRGSGLRWGWALLATAYFVALGLLLVPQATSDGFGGFRIYGLAAHVGVGLGWVVLAAGIRTSGRDGSISPKGAHTGVK</sequence>
<dbReference type="Proteomes" id="UP000233565">
    <property type="component" value="Unassembled WGS sequence"/>
</dbReference>
<keyword evidence="1" id="KW-0812">Transmembrane</keyword>
<keyword evidence="5" id="KW-1185">Reference proteome</keyword>